<keyword evidence="4" id="KW-1185">Reference proteome</keyword>
<proteinExistence type="predicted"/>
<feature type="compositionally biased region" description="Polar residues" evidence="2">
    <location>
        <begin position="800"/>
        <end position="809"/>
    </location>
</feature>
<dbReference type="InParanoid" id="T0RLP1"/>
<protein>
    <submittedName>
        <fullName evidence="3">Uncharacterized protein</fullName>
    </submittedName>
</protein>
<dbReference type="GeneID" id="19952119"/>
<name>T0RLP1_SAPDV</name>
<dbReference type="SUPFAM" id="SSF52540">
    <property type="entry name" value="P-loop containing nucleoside triphosphate hydrolases"/>
    <property type="match status" value="1"/>
</dbReference>
<accession>T0RLP1</accession>
<feature type="compositionally biased region" description="Basic and acidic residues" evidence="2">
    <location>
        <begin position="382"/>
        <end position="391"/>
    </location>
</feature>
<feature type="region of interest" description="Disordered" evidence="2">
    <location>
        <begin position="800"/>
        <end position="823"/>
    </location>
</feature>
<organism evidence="3 4">
    <name type="scientific">Saprolegnia diclina (strain VS20)</name>
    <dbReference type="NCBI Taxonomy" id="1156394"/>
    <lineage>
        <taxon>Eukaryota</taxon>
        <taxon>Sar</taxon>
        <taxon>Stramenopiles</taxon>
        <taxon>Oomycota</taxon>
        <taxon>Saprolegniomycetes</taxon>
        <taxon>Saprolegniales</taxon>
        <taxon>Saprolegniaceae</taxon>
        <taxon>Saprolegnia</taxon>
    </lineage>
</organism>
<evidence type="ECO:0000256" key="2">
    <source>
        <dbReference type="SAM" id="MobiDB-lite"/>
    </source>
</evidence>
<evidence type="ECO:0000313" key="3">
    <source>
        <dbReference type="EMBL" id="EQC30912.1"/>
    </source>
</evidence>
<dbReference type="EMBL" id="JH767172">
    <property type="protein sequence ID" value="EQC30912.1"/>
    <property type="molecule type" value="Genomic_DNA"/>
</dbReference>
<dbReference type="AlphaFoldDB" id="T0RLP1"/>
<dbReference type="VEuPathDB" id="FungiDB:SDRG_11392"/>
<evidence type="ECO:0000313" key="4">
    <source>
        <dbReference type="Proteomes" id="UP000030762"/>
    </source>
</evidence>
<dbReference type="OMA" id="WIIVNNQ"/>
<sequence>MAEPVGMSKMGSYCCVCADAGVSRPPALEAAPPTLLRILDASLLGDEASTIPRELAFSGVFPVGFRPVHLFAAVSSPVEQVVRDGYNTSVLCYGRAEAKRALTLGACDISPEAIQSVETALAAYGQIGGILFQLFAEVDATVYRIGLSCWSIAAESVVDHLQDLVGADAPLDGPIQFTTMQVRSVAQALALLRSSFGPHAKQNLEDDTHVFIRLAVYNEAGQELSLLHYVDLGRQLASKEQAEFLTLFDDLVDFETSVDAPPQPVQPRSCTLTQFVAPLLAGNSKTFLVGFIPRHGLRESLDWLWVMSGVRLITSACVKLTEIGPELVEFQPFVAPHADPTPPKASLNKRLFGDHSSADGTMDWLDKFTLRKSQILGQLELEPRTEPERKPSAITPVGLGRSSVAEPPTVKSPLRDPMVVTPIPVTPLSPIREAAPSRFEELLRDAHLPSVAPPAPDVEGLDAKSALTVQRTEALLLRSNYDQLLRFVKDQYHHNEQLQLNVDDAHFQLSEMQTTFDVQTQDLKLANVELRSKVRMLEQSSGLQSLFDKYDAEMTALLKEVEELRARNLELELKLAHNASVDLRNRYREVVKENVALHEEVLNLRKKERHFLSSKRLIDDSSKKIDKLSKCDISISILSSFCRLVHTKEDMLLEARLGEARLSAQVDKQQLKSSELQQQQSMLLQENEKTAEELVAVKMYLASIKNEQRKADMLDSFVQKHGASLLSTESTRHVSDGSPIVLDETLRKLLATIKRALPQLVPSLNKLIQRLHEQEVALLEYSSREMDLINLLVELASDQQAPTSPTPRSLSIKKKKAPSFMYK</sequence>
<dbReference type="Proteomes" id="UP000030762">
    <property type="component" value="Unassembled WGS sequence"/>
</dbReference>
<dbReference type="InterPro" id="IPR027417">
    <property type="entry name" value="P-loop_NTPase"/>
</dbReference>
<keyword evidence="1" id="KW-0175">Coiled coil</keyword>
<evidence type="ECO:0000256" key="1">
    <source>
        <dbReference type="SAM" id="Coils"/>
    </source>
</evidence>
<dbReference type="RefSeq" id="XP_008615650.1">
    <property type="nucleotide sequence ID" value="XM_008617428.1"/>
</dbReference>
<dbReference type="InterPro" id="IPR036961">
    <property type="entry name" value="Kinesin_motor_dom_sf"/>
</dbReference>
<dbReference type="eggNOG" id="ENOG502S6RR">
    <property type="taxonomic scope" value="Eukaryota"/>
</dbReference>
<reference evidence="3 4" key="1">
    <citation type="submission" date="2012-04" db="EMBL/GenBank/DDBJ databases">
        <title>The Genome Sequence of Saprolegnia declina VS20.</title>
        <authorList>
            <consortium name="The Broad Institute Genome Sequencing Platform"/>
            <person name="Russ C."/>
            <person name="Nusbaum C."/>
            <person name="Tyler B."/>
            <person name="van West P."/>
            <person name="Dieguez-Uribeondo J."/>
            <person name="de Bruijn I."/>
            <person name="Tripathy S."/>
            <person name="Jiang R."/>
            <person name="Young S.K."/>
            <person name="Zeng Q."/>
            <person name="Gargeya S."/>
            <person name="Fitzgerald M."/>
            <person name="Haas B."/>
            <person name="Abouelleil A."/>
            <person name="Alvarado L."/>
            <person name="Arachchi H.M."/>
            <person name="Berlin A."/>
            <person name="Chapman S.B."/>
            <person name="Goldberg J."/>
            <person name="Griggs A."/>
            <person name="Gujja S."/>
            <person name="Hansen M."/>
            <person name="Howarth C."/>
            <person name="Imamovic A."/>
            <person name="Larimer J."/>
            <person name="McCowen C."/>
            <person name="Montmayeur A."/>
            <person name="Murphy C."/>
            <person name="Neiman D."/>
            <person name="Pearson M."/>
            <person name="Priest M."/>
            <person name="Roberts A."/>
            <person name="Saif S."/>
            <person name="Shea T."/>
            <person name="Sisk P."/>
            <person name="Sykes S."/>
            <person name="Wortman J."/>
            <person name="Nusbaum C."/>
            <person name="Birren B."/>
        </authorList>
    </citation>
    <scope>NUCLEOTIDE SEQUENCE [LARGE SCALE GENOMIC DNA]</scope>
    <source>
        <strain evidence="3 4">VS20</strain>
    </source>
</reference>
<dbReference type="Gene3D" id="3.40.850.10">
    <property type="entry name" value="Kinesin motor domain"/>
    <property type="match status" value="1"/>
</dbReference>
<dbReference type="OrthoDB" id="568026at2759"/>
<feature type="coiled-coil region" evidence="1">
    <location>
        <begin position="547"/>
        <end position="586"/>
    </location>
</feature>
<gene>
    <name evidence="3" type="ORF">SDRG_11392</name>
</gene>
<feature type="region of interest" description="Disordered" evidence="2">
    <location>
        <begin position="382"/>
        <end position="415"/>
    </location>
</feature>